<keyword evidence="1" id="KW-0547">Nucleotide-binding</keyword>
<evidence type="ECO:0000256" key="1">
    <source>
        <dbReference type="ARBA" id="ARBA00022741"/>
    </source>
</evidence>
<protein>
    <submittedName>
        <fullName evidence="4">Multidrug ABC transporter ATPase</fullName>
    </submittedName>
</protein>
<dbReference type="GeneID" id="68867953"/>
<keyword evidence="5" id="KW-1185">Reference proteome</keyword>
<dbReference type="CDD" id="cd03230">
    <property type="entry name" value="ABC_DR_subfamily_A"/>
    <property type="match status" value="1"/>
</dbReference>
<dbReference type="Proteomes" id="UP001319921">
    <property type="component" value="Chromosome"/>
</dbReference>
<proteinExistence type="predicted"/>
<dbReference type="Gene3D" id="3.40.50.300">
    <property type="entry name" value="P-loop containing nucleotide triphosphate hydrolases"/>
    <property type="match status" value="1"/>
</dbReference>
<dbReference type="KEGG" id="scas:SACC_32310"/>
<dbReference type="GO" id="GO:0016887">
    <property type="term" value="F:ATP hydrolysis activity"/>
    <property type="evidence" value="ECO:0007669"/>
    <property type="project" value="InterPro"/>
</dbReference>
<evidence type="ECO:0000259" key="3">
    <source>
        <dbReference type="PROSITE" id="PS50893"/>
    </source>
</evidence>
<dbReference type="InterPro" id="IPR003439">
    <property type="entry name" value="ABC_transporter-like_ATP-bd"/>
</dbReference>
<accession>A0AAQ4CWN3</accession>
<dbReference type="PANTHER" id="PTHR43038:SF8">
    <property type="entry name" value="ABC-TYPE MULTIDRUG TRANSPORT SYSTEM, ATPASE COMPONENT"/>
    <property type="match status" value="1"/>
</dbReference>
<keyword evidence="2" id="KW-0067">ATP-binding</keyword>
<evidence type="ECO:0000313" key="5">
    <source>
        <dbReference type="Proteomes" id="UP001319921"/>
    </source>
</evidence>
<name>A0AAQ4CWN3_9CREN</name>
<evidence type="ECO:0000313" key="4">
    <source>
        <dbReference type="EMBL" id="BDC00215.1"/>
    </source>
</evidence>
<organism evidence="4 5">
    <name type="scientific">Saccharolobus caldissimus</name>
    <dbReference type="NCBI Taxonomy" id="1702097"/>
    <lineage>
        <taxon>Archaea</taxon>
        <taxon>Thermoproteota</taxon>
        <taxon>Thermoprotei</taxon>
        <taxon>Sulfolobales</taxon>
        <taxon>Sulfolobaceae</taxon>
        <taxon>Saccharolobus</taxon>
    </lineage>
</organism>
<dbReference type="Pfam" id="PF00005">
    <property type="entry name" value="ABC_tran"/>
    <property type="match status" value="1"/>
</dbReference>
<dbReference type="EMBL" id="AP025226">
    <property type="protein sequence ID" value="BDC00215.1"/>
    <property type="molecule type" value="Genomic_DNA"/>
</dbReference>
<dbReference type="PANTHER" id="PTHR43038">
    <property type="entry name" value="ATP-BINDING CASSETTE, SUB-FAMILY H, MEMBER 1"/>
    <property type="match status" value="1"/>
</dbReference>
<evidence type="ECO:0000256" key="2">
    <source>
        <dbReference type="ARBA" id="ARBA00022840"/>
    </source>
</evidence>
<sequence length="245" mass="27925">MSNGIAIEVKDLHKSFKDREVLKGISFTVNKGEIFSLLGPNGAGKTTTVKILSCILKPNKGYVRVLEYKVPEECNKIRQNIGVLPQDYQGFIDLTVRENLEYFVRLYGEDKSKVNELISMFNLEEVENQKLRYLSGGYIRRVGLASAFSGNQKIIFLDEPTVGLDPKARRDFWELLKTMKSKGITIFLTTHYLDEAEKLSDRVAVLYKGKLIKVSTSKELLNEFKAENLEDAYLELINSLDDKNE</sequence>
<feature type="domain" description="ABC transporter" evidence="3">
    <location>
        <begin position="7"/>
        <end position="233"/>
    </location>
</feature>
<dbReference type="AlphaFoldDB" id="A0AAQ4CWN3"/>
<dbReference type="RefSeq" id="WP_229570950.1">
    <property type="nucleotide sequence ID" value="NZ_AP025226.1"/>
</dbReference>
<dbReference type="SMART" id="SM00382">
    <property type="entry name" value="AAA"/>
    <property type="match status" value="1"/>
</dbReference>
<dbReference type="GO" id="GO:0005524">
    <property type="term" value="F:ATP binding"/>
    <property type="evidence" value="ECO:0007669"/>
    <property type="project" value="UniProtKB-KW"/>
</dbReference>
<dbReference type="InterPro" id="IPR003593">
    <property type="entry name" value="AAA+_ATPase"/>
</dbReference>
<gene>
    <name evidence="4" type="ORF">SACC_32310</name>
</gene>
<reference evidence="4 5" key="1">
    <citation type="journal article" date="2022" name="Microbiol. Resour. Announc.">
        <title>Complete Genome Sequence of the Hyperthermophilic and Acidophilic Archaeon Saccharolobus caldissimus Strain HS-3T.</title>
        <authorList>
            <person name="Sakai H.D."/>
            <person name="Kurosawa N."/>
        </authorList>
    </citation>
    <scope>NUCLEOTIDE SEQUENCE [LARGE SCALE GENOMIC DNA]</scope>
    <source>
        <strain evidence="4 5">JCM32116</strain>
    </source>
</reference>
<dbReference type="SUPFAM" id="SSF52540">
    <property type="entry name" value="P-loop containing nucleoside triphosphate hydrolases"/>
    <property type="match status" value="1"/>
</dbReference>
<dbReference type="PROSITE" id="PS50893">
    <property type="entry name" value="ABC_TRANSPORTER_2"/>
    <property type="match status" value="1"/>
</dbReference>
<dbReference type="InterPro" id="IPR027417">
    <property type="entry name" value="P-loop_NTPase"/>
</dbReference>